<dbReference type="PANTHER" id="PTHR22550:SF5">
    <property type="entry name" value="LEUCINE ZIPPER PROTEIN 4"/>
    <property type="match status" value="1"/>
</dbReference>
<sequence>MGKTRHSVEKAQATIDPPHTRLDKSLDKNIETLHGIFHDSFDIVFRPIHLPDLGEILILFVNGLVNSDSLDSAVLKPLIFEGDTMKLRTNCSLHQIIKHQLIAIAQTKTAFTIDEIVMEILSAKVAILADGEQQAIIADLHGFQTRTVTEPSSEVAIRGPKEGFTEFLLTNTSLIRRKIVHPGLKMEHFTLGTVTHTSIAVAYIKDIASEPMVDEVRRRISAIEIDSVIDTAYIEEFIEDATFSPYPTIQNTERPDVVATTLLDGKIAIMADGSPNALIVPVSFWAALQSSEDYYERFIFSTCIRLLRLMMYTISLVLPSFYVAITTYHQQLLPTPLLFSIAAAREGIPFPTMIEALIMEFMFEGLREAGLRLPKPVGPAVSIVGALVIGETAVQAGIVSAPMVIIIALTGICSFAIPKFNFGIAHRLLRFPILIMSGVFGIFGLTMGCIFVLIHLVCLRSFGEPYLSPIAPQIFSEMKDSIVRIPRWMMTTRSEFSESTTNRISQRQPANRFSRRRR</sequence>
<dbReference type="PANTHER" id="PTHR22550">
    <property type="entry name" value="SPORE GERMINATION PROTEIN"/>
    <property type="match status" value="1"/>
</dbReference>
<evidence type="ECO:0000313" key="6">
    <source>
        <dbReference type="Proteomes" id="UP001597079"/>
    </source>
</evidence>
<keyword evidence="2 4" id="KW-0472">Membrane</keyword>
<evidence type="ECO:0000313" key="5">
    <source>
        <dbReference type="EMBL" id="MFD1674042.1"/>
    </source>
</evidence>
<dbReference type="RefSeq" id="WP_377941733.1">
    <property type="nucleotide sequence ID" value="NZ_JBHUCX010000014.1"/>
</dbReference>
<keyword evidence="6" id="KW-1185">Reference proteome</keyword>
<evidence type="ECO:0000256" key="3">
    <source>
        <dbReference type="SAM" id="MobiDB-lite"/>
    </source>
</evidence>
<dbReference type="InterPro" id="IPR004995">
    <property type="entry name" value="Spore_Ger"/>
</dbReference>
<feature type="region of interest" description="Disordered" evidence="3">
    <location>
        <begin position="499"/>
        <end position="518"/>
    </location>
</feature>
<accession>A0ABW4JCN6</accession>
<feature type="transmembrane region" description="Helical" evidence="4">
    <location>
        <begin position="337"/>
        <end position="361"/>
    </location>
</feature>
<dbReference type="Pfam" id="PF03323">
    <property type="entry name" value="GerA"/>
    <property type="match status" value="1"/>
</dbReference>
<dbReference type="EMBL" id="JBHUCX010000014">
    <property type="protein sequence ID" value="MFD1674042.1"/>
    <property type="molecule type" value="Genomic_DNA"/>
</dbReference>
<organism evidence="5 6">
    <name type="scientific">Alicyclobacillus fodiniaquatilis</name>
    <dbReference type="NCBI Taxonomy" id="1661150"/>
    <lineage>
        <taxon>Bacteria</taxon>
        <taxon>Bacillati</taxon>
        <taxon>Bacillota</taxon>
        <taxon>Bacilli</taxon>
        <taxon>Bacillales</taxon>
        <taxon>Alicyclobacillaceae</taxon>
        <taxon>Alicyclobacillus</taxon>
    </lineage>
</organism>
<evidence type="ECO:0000256" key="4">
    <source>
        <dbReference type="SAM" id="Phobius"/>
    </source>
</evidence>
<keyword evidence="4" id="KW-1133">Transmembrane helix</keyword>
<evidence type="ECO:0000256" key="2">
    <source>
        <dbReference type="ARBA" id="ARBA00023136"/>
    </source>
</evidence>
<keyword evidence="4" id="KW-0812">Transmembrane</keyword>
<dbReference type="Proteomes" id="UP001597079">
    <property type="component" value="Unassembled WGS sequence"/>
</dbReference>
<evidence type="ECO:0000256" key="1">
    <source>
        <dbReference type="ARBA" id="ARBA00005278"/>
    </source>
</evidence>
<comment type="caution">
    <text evidence="5">The sequence shown here is derived from an EMBL/GenBank/DDBJ whole genome shotgun (WGS) entry which is preliminary data.</text>
</comment>
<feature type="transmembrane region" description="Helical" evidence="4">
    <location>
        <begin position="306"/>
        <end position="325"/>
    </location>
</feature>
<feature type="transmembrane region" description="Helical" evidence="4">
    <location>
        <begin position="429"/>
        <end position="457"/>
    </location>
</feature>
<proteinExistence type="inferred from homology"/>
<comment type="similarity">
    <text evidence="1">Belongs to the GerABKA family.</text>
</comment>
<protein>
    <submittedName>
        <fullName evidence="5">Spore germination protein</fullName>
    </submittedName>
</protein>
<gene>
    <name evidence="5" type="ORF">ACFSB2_04870</name>
</gene>
<dbReference type="InterPro" id="IPR050768">
    <property type="entry name" value="UPF0353/GerABKA_families"/>
</dbReference>
<feature type="compositionally biased region" description="Polar residues" evidence="3">
    <location>
        <begin position="499"/>
        <end position="511"/>
    </location>
</feature>
<name>A0ABW4JCN6_9BACL</name>
<feature type="transmembrane region" description="Helical" evidence="4">
    <location>
        <begin position="396"/>
        <end position="417"/>
    </location>
</feature>
<reference evidence="6" key="1">
    <citation type="journal article" date="2019" name="Int. J. Syst. Evol. Microbiol.">
        <title>The Global Catalogue of Microorganisms (GCM) 10K type strain sequencing project: providing services to taxonomists for standard genome sequencing and annotation.</title>
        <authorList>
            <consortium name="The Broad Institute Genomics Platform"/>
            <consortium name="The Broad Institute Genome Sequencing Center for Infectious Disease"/>
            <person name="Wu L."/>
            <person name="Ma J."/>
        </authorList>
    </citation>
    <scope>NUCLEOTIDE SEQUENCE [LARGE SCALE GENOMIC DNA]</scope>
    <source>
        <strain evidence="6">CGMCC 1.12286</strain>
    </source>
</reference>
<dbReference type="PIRSF" id="PIRSF005690">
    <property type="entry name" value="GerBA"/>
    <property type="match status" value="1"/>
</dbReference>